<gene>
    <name evidence="1" type="ORF">NQ176_g6206</name>
</gene>
<proteinExistence type="predicted"/>
<sequence>MPEPGQGERQGITRQDVSPFSYAVVPDVSIPTATALSLPWQTGTEVLPQPFMEDRSMEIGIEEPGFFETQSFEPQASPDPDVEAAIIEQPLDKPLGTFCLLGESGEADPHLLKHSSSLSHTENFEYRRVYRDRNLANGVDGLDYQRPLIFMTSSSIINKHCEPRVEEDDLKKIGIELDRIDSKVAVRLVKLYFKYIYPYFPVISRSRMLQDYGLAENTVSDLPLSLKAALYACALPFMVYDDVLSTMLDTNLPNAKTLTRMCWIAITHEVHSPRLSTMQACLLLLQRDKVDRNEHLSPFQSSLMAWTVSLAQSLGFTTDCSTVRSIPAWEKRLRKRTWWATYTLDKWMFSLAGLPSHIRVDDFDVLPLQSEDFESDGKGSTILSPDTTTESTHFQLLVEVTLILADIIDAFYTIRASKATAGDFAKTCRLANDFNSRLEEWKLVFGQFTDAQRPVPIPRTRMDGGASLHIAYWAVRLMIFRAQLRSLSAASGTFEDKELRELRRDSVRHEAESCCVSPSNFALASSVMMRLLVTSTSPIEKSRLHELIERWRWVLRSGGGNVGGNLTSLALLRLDRSLVDGNRDADASTTN</sequence>
<dbReference type="EMBL" id="JANJQO010000867">
    <property type="protein sequence ID" value="KAJ2974152.1"/>
    <property type="molecule type" value="Genomic_DNA"/>
</dbReference>
<evidence type="ECO:0000313" key="1">
    <source>
        <dbReference type="EMBL" id="KAJ2974152.1"/>
    </source>
</evidence>
<dbReference type="Proteomes" id="UP001143910">
    <property type="component" value="Unassembled WGS sequence"/>
</dbReference>
<accession>A0ACC1N4F9</accession>
<name>A0ACC1N4F9_9HYPO</name>
<evidence type="ECO:0000313" key="2">
    <source>
        <dbReference type="Proteomes" id="UP001143910"/>
    </source>
</evidence>
<comment type="caution">
    <text evidence="1">The sequence shown here is derived from an EMBL/GenBank/DDBJ whole genome shotgun (WGS) entry which is preliminary data.</text>
</comment>
<protein>
    <submittedName>
        <fullName evidence="1">Uncharacterized protein</fullName>
    </submittedName>
</protein>
<keyword evidence="2" id="KW-1185">Reference proteome</keyword>
<organism evidence="1 2">
    <name type="scientific">Zarea fungicola</name>
    <dbReference type="NCBI Taxonomy" id="93591"/>
    <lineage>
        <taxon>Eukaryota</taxon>
        <taxon>Fungi</taxon>
        <taxon>Dikarya</taxon>
        <taxon>Ascomycota</taxon>
        <taxon>Pezizomycotina</taxon>
        <taxon>Sordariomycetes</taxon>
        <taxon>Hypocreomycetidae</taxon>
        <taxon>Hypocreales</taxon>
        <taxon>Cordycipitaceae</taxon>
        <taxon>Zarea</taxon>
    </lineage>
</organism>
<reference evidence="1" key="1">
    <citation type="submission" date="2022-08" db="EMBL/GenBank/DDBJ databases">
        <title>Genome Sequence of Lecanicillium fungicola.</title>
        <authorList>
            <person name="Buettner E."/>
        </authorList>
    </citation>
    <scope>NUCLEOTIDE SEQUENCE</scope>
    <source>
        <strain evidence="1">Babe33</strain>
    </source>
</reference>